<evidence type="ECO:0000313" key="2">
    <source>
        <dbReference type="EMBL" id="GGU41821.1"/>
    </source>
</evidence>
<reference evidence="3" key="1">
    <citation type="journal article" date="2019" name="Int. J. Syst. Evol. Microbiol.">
        <title>The Global Catalogue of Microorganisms (GCM) 10K type strain sequencing project: providing services to taxonomists for standard genome sequencing and annotation.</title>
        <authorList>
            <consortium name="The Broad Institute Genomics Platform"/>
            <consortium name="The Broad Institute Genome Sequencing Center for Infectious Disease"/>
            <person name="Wu L."/>
            <person name="Ma J."/>
        </authorList>
    </citation>
    <scope>NUCLEOTIDE SEQUENCE [LARGE SCALE GENOMIC DNA]</scope>
    <source>
        <strain evidence="3">JCM 3399</strain>
    </source>
</reference>
<evidence type="ECO:0008006" key="4">
    <source>
        <dbReference type="Google" id="ProtNLM"/>
    </source>
</evidence>
<dbReference type="Proteomes" id="UP000654471">
    <property type="component" value="Unassembled WGS sequence"/>
</dbReference>
<organism evidence="2 3">
    <name type="scientific">Streptomyces albospinus</name>
    <dbReference type="NCBI Taxonomy" id="285515"/>
    <lineage>
        <taxon>Bacteria</taxon>
        <taxon>Bacillati</taxon>
        <taxon>Actinomycetota</taxon>
        <taxon>Actinomycetes</taxon>
        <taxon>Kitasatosporales</taxon>
        <taxon>Streptomycetaceae</taxon>
        <taxon>Streptomyces</taxon>
    </lineage>
</organism>
<evidence type="ECO:0000313" key="3">
    <source>
        <dbReference type="Proteomes" id="UP000654471"/>
    </source>
</evidence>
<keyword evidence="3" id="KW-1185">Reference proteome</keyword>
<gene>
    <name evidence="2" type="ORF">GCM10010211_01130</name>
</gene>
<proteinExistence type="predicted"/>
<feature type="region of interest" description="Disordered" evidence="1">
    <location>
        <begin position="78"/>
        <end position="103"/>
    </location>
</feature>
<evidence type="ECO:0000256" key="1">
    <source>
        <dbReference type="SAM" id="MobiDB-lite"/>
    </source>
</evidence>
<accession>A0ABQ2UKQ2</accession>
<dbReference type="EMBL" id="BMRP01000001">
    <property type="protein sequence ID" value="GGU41821.1"/>
    <property type="molecule type" value="Genomic_DNA"/>
</dbReference>
<protein>
    <recommendedName>
        <fullName evidence="4">Transposase</fullName>
    </recommendedName>
</protein>
<sequence length="103" mass="11505">MHSEVGGRGAPKIHRAAISRLSGYRLLSTPYERKPRNYLPLLGLAAILCCYKRLALLTTLKAVLRPLEDAAPQTMFPGRILTENGGRSIRKGRGKQFFPRSRT</sequence>
<comment type="caution">
    <text evidence="2">The sequence shown here is derived from an EMBL/GenBank/DDBJ whole genome shotgun (WGS) entry which is preliminary data.</text>
</comment>
<name>A0ABQ2UKQ2_9ACTN</name>